<dbReference type="Proteomes" id="UP000245698">
    <property type="component" value="Unassembled WGS sequence"/>
</dbReference>
<dbReference type="EMBL" id="FUIG01000013">
    <property type="protein sequence ID" value="SJM29306.1"/>
    <property type="molecule type" value="Genomic_DNA"/>
</dbReference>
<keyword evidence="2" id="KW-1185">Reference proteome</keyword>
<sequence>MVSKKLPGIRLIPIELEIGGKATAEGAKPLQQFLARRFARDAESSGFSDMDLNLIAFFEFEGLDHNGRKTDGEAVAPFGDLHHTLLWIYVKRYVYP</sequence>
<evidence type="ECO:0000313" key="2">
    <source>
        <dbReference type="Proteomes" id="UP000245698"/>
    </source>
</evidence>
<accession>A0A2P9ADX9</accession>
<name>A0A2P9ADX9_9HYPH</name>
<organism evidence="1 2">
    <name type="scientific">Mesorhizobium delmotii</name>
    <dbReference type="NCBI Taxonomy" id="1631247"/>
    <lineage>
        <taxon>Bacteria</taxon>
        <taxon>Pseudomonadati</taxon>
        <taxon>Pseudomonadota</taxon>
        <taxon>Alphaproteobacteria</taxon>
        <taxon>Hyphomicrobiales</taxon>
        <taxon>Phyllobacteriaceae</taxon>
        <taxon>Mesorhizobium</taxon>
    </lineage>
</organism>
<reference evidence="2" key="1">
    <citation type="submission" date="2016-12" db="EMBL/GenBank/DDBJ databases">
        <authorList>
            <person name="Brunel B."/>
        </authorList>
    </citation>
    <scope>NUCLEOTIDE SEQUENCE [LARGE SCALE GENOMIC DNA]</scope>
</reference>
<evidence type="ECO:0000313" key="1">
    <source>
        <dbReference type="EMBL" id="SJM29306.1"/>
    </source>
</evidence>
<protein>
    <submittedName>
        <fullName evidence="1">Uncharacterized protein</fullName>
    </submittedName>
</protein>
<proteinExistence type="predicted"/>
<dbReference type="AlphaFoldDB" id="A0A2P9ADX9"/>
<gene>
    <name evidence="1" type="ORF">BQ8482_111236</name>
</gene>